<dbReference type="InterPro" id="IPR023821">
    <property type="entry name" value="rSAM_TatD-assoc"/>
</dbReference>
<dbReference type="SFLD" id="SFLDG01067">
    <property type="entry name" value="SPASM/twitch_domain_containing"/>
    <property type="match status" value="1"/>
</dbReference>
<dbReference type="EMBL" id="JACHFH010000001">
    <property type="protein sequence ID" value="MBB5334995.1"/>
    <property type="molecule type" value="Genomic_DNA"/>
</dbReference>
<dbReference type="GO" id="GO:0003824">
    <property type="term" value="F:catalytic activity"/>
    <property type="evidence" value="ECO:0007669"/>
    <property type="project" value="InterPro"/>
</dbReference>
<keyword evidence="2" id="KW-0479">Metal-binding</keyword>
<evidence type="ECO:0000256" key="4">
    <source>
        <dbReference type="ARBA" id="ARBA00023014"/>
    </source>
</evidence>
<keyword evidence="3" id="KW-0408">Iron</keyword>
<comment type="caution">
    <text evidence="6">The sequence shown here is derived from an EMBL/GenBank/DDBJ whole genome shotgun (WGS) entry which is preliminary data.</text>
</comment>
<proteinExistence type="predicted"/>
<dbReference type="InterPro" id="IPR058240">
    <property type="entry name" value="rSAM_sf"/>
</dbReference>
<dbReference type="SFLD" id="SFLDG01111">
    <property type="entry name" value="Uncharacterised_Radical_SAM_Su"/>
    <property type="match status" value="1"/>
</dbReference>
<evidence type="ECO:0000256" key="2">
    <source>
        <dbReference type="ARBA" id="ARBA00022723"/>
    </source>
</evidence>
<dbReference type="InterPro" id="IPR007197">
    <property type="entry name" value="rSAM"/>
</dbReference>
<dbReference type="InterPro" id="IPR013785">
    <property type="entry name" value="Aldolase_TIM"/>
</dbReference>
<dbReference type="SFLD" id="SFLDS00029">
    <property type="entry name" value="Radical_SAM"/>
    <property type="match status" value="2"/>
</dbReference>
<dbReference type="InterPro" id="IPR050377">
    <property type="entry name" value="Radical_SAM_PqqE_MftC-like"/>
</dbReference>
<keyword evidence="1" id="KW-0949">S-adenosyl-L-methionine</keyword>
<evidence type="ECO:0000313" key="6">
    <source>
        <dbReference type="EMBL" id="MBB5334995.1"/>
    </source>
</evidence>
<reference evidence="6 7" key="1">
    <citation type="submission" date="2020-08" db="EMBL/GenBank/DDBJ databases">
        <title>Genomic Encyclopedia of Type Strains, Phase IV (KMG-IV): sequencing the most valuable type-strain genomes for metagenomic binning, comparative biology and taxonomic classification.</title>
        <authorList>
            <person name="Goeker M."/>
        </authorList>
    </citation>
    <scope>NUCLEOTIDE SEQUENCE [LARGE SCALE GENOMIC DNA]</scope>
    <source>
        <strain evidence="6 7">DSM 24661</strain>
    </source>
</reference>
<name>A0A840UR11_9FIRM</name>
<dbReference type="Proteomes" id="UP000559117">
    <property type="component" value="Unassembled WGS sequence"/>
</dbReference>
<organism evidence="6 7">
    <name type="scientific">Pectinatus brassicae</name>
    <dbReference type="NCBI Taxonomy" id="862415"/>
    <lineage>
        <taxon>Bacteria</taxon>
        <taxon>Bacillati</taxon>
        <taxon>Bacillota</taxon>
        <taxon>Negativicutes</taxon>
        <taxon>Selenomonadales</taxon>
        <taxon>Selenomonadaceae</taxon>
        <taxon>Pectinatus</taxon>
    </lineage>
</organism>
<dbReference type="RefSeq" id="WP_183858823.1">
    <property type="nucleotide sequence ID" value="NZ_JACHFH010000001.1"/>
</dbReference>
<feature type="domain" description="Radical SAM core" evidence="5">
    <location>
        <begin position="22"/>
        <end position="217"/>
    </location>
</feature>
<dbReference type="PROSITE" id="PS51918">
    <property type="entry name" value="RADICAL_SAM"/>
    <property type="match status" value="1"/>
</dbReference>
<evidence type="ECO:0000313" key="7">
    <source>
        <dbReference type="Proteomes" id="UP000559117"/>
    </source>
</evidence>
<evidence type="ECO:0000256" key="3">
    <source>
        <dbReference type="ARBA" id="ARBA00023004"/>
    </source>
</evidence>
<sequence>MILYAAENGKFIEFTDAVKNNPAKLHNLYINITNKCNCACTFCLRSLKKMPKEHTLWLQQEPTLTDIKMAFSQIDKTKVGEIVFCGFGEPTMRLEFLIDALKYVREIWPDKKIRLNTNGLSSLQHKKDTAILFKDLLDTISISLNAPTAEKYLAITQNQLGIASYKAMLDFAKECKNHIPNVVLTIVDSIGADEIKACQKVCADNNLELRIRTYEAN</sequence>
<dbReference type="GO" id="GO:0051536">
    <property type="term" value="F:iron-sulfur cluster binding"/>
    <property type="evidence" value="ECO:0007669"/>
    <property type="project" value="UniProtKB-KW"/>
</dbReference>
<dbReference type="AlphaFoldDB" id="A0A840UR11"/>
<accession>A0A840UR11</accession>
<evidence type="ECO:0000259" key="5">
    <source>
        <dbReference type="PROSITE" id="PS51918"/>
    </source>
</evidence>
<dbReference type="SUPFAM" id="SSF102114">
    <property type="entry name" value="Radical SAM enzymes"/>
    <property type="match status" value="1"/>
</dbReference>
<dbReference type="Gene3D" id="3.20.20.70">
    <property type="entry name" value="Aldolase class I"/>
    <property type="match status" value="1"/>
</dbReference>
<dbReference type="Pfam" id="PF04055">
    <property type="entry name" value="Radical_SAM"/>
    <property type="match status" value="1"/>
</dbReference>
<dbReference type="CDD" id="cd01335">
    <property type="entry name" value="Radical_SAM"/>
    <property type="match status" value="1"/>
</dbReference>
<dbReference type="PANTHER" id="PTHR11228:SF34">
    <property type="entry name" value="TUNGSTEN-CONTAINING ALDEHYDE FERREDOXIN OXIDOREDUCTASE COFACTOR MODIFYING PROTEIN"/>
    <property type="match status" value="1"/>
</dbReference>
<gene>
    <name evidence="6" type="ORF">HNR32_000095</name>
</gene>
<dbReference type="GO" id="GO:0046872">
    <property type="term" value="F:metal ion binding"/>
    <property type="evidence" value="ECO:0007669"/>
    <property type="project" value="UniProtKB-KW"/>
</dbReference>
<dbReference type="PANTHER" id="PTHR11228">
    <property type="entry name" value="RADICAL SAM DOMAIN PROTEIN"/>
    <property type="match status" value="1"/>
</dbReference>
<evidence type="ECO:0000256" key="1">
    <source>
        <dbReference type="ARBA" id="ARBA00022691"/>
    </source>
</evidence>
<keyword evidence="7" id="KW-1185">Reference proteome</keyword>
<keyword evidence="4" id="KW-0411">Iron-sulfur</keyword>
<dbReference type="NCBIfam" id="TIGR04038">
    <property type="entry name" value="tatD_link_rSAM"/>
    <property type="match status" value="1"/>
</dbReference>
<protein>
    <submittedName>
        <fullName evidence="6">TatD family-associated radical SAM protein</fullName>
    </submittedName>
</protein>